<protein>
    <submittedName>
        <fullName evidence="2">Uncharacterized protein</fullName>
    </submittedName>
</protein>
<evidence type="ECO:0000313" key="2">
    <source>
        <dbReference type="EMBL" id="MWL48561.1"/>
    </source>
</evidence>
<dbReference type="AlphaFoldDB" id="A0A6L7A2K6"/>
<sequence>MSKKYKSITDIFAEQRRMLLHGIIAHQRELKRAKELPQFEASDTPGKQESSPNRFAIEDFMLNTTKKSRPSLTRERH</sequence>
<feature type="region of interest" description="Disordered" evidence="1">
    <location>
        <begin position="35"/>
        <end position="77"/>
    </location>
</feature>
<name>A0A6L7A2K6_ECOLX</name>
<dbReference type="EMBL" id="WTMY01000420">
    <property type="protein sequence ID" value="MWL48561.1"/>
    <property type="molecule type" value="Genomic_DNA"/>
</dbReference>
<evidence type="ECO:0000313" key="3">
    <source>
        <dbReference type="Proteomes" id="UP000487258"/>
    </source>
</evidence>
<dbReference type="RefSeq" id="WP_089577213.1">
    <property type="nucleotide sequence ID" value="NZ_NLSF01000085.1"/>
</dbReference>
<accession>A0A6L7A2K6</accession>
<dbReference type="Proteomes" id="UP000487258">
    <property type="component" value="Unassembled WGS sequence"/>
</dbReference>
<reference evidence="2 3" key="1">
    <citation type="submission" date="2019-12" db="EMBL/GenBank/DDBJ databases">
        <title>Enteriobacteria Tanzani isolates_10432.</title>
        <authorList>
            <person name="Subbiah M."/>
            <person name="Call D."/>
        </authorList>
    </citation>
    <scope>NUCLEOTIDE SEQUENCE [LARGE SCALE GENOMIC DNA]</scope>
    <source>
        <strain evidence="2 3">10432wF6</strain>
    </source>
</reference>
<evidence type="ECO:0000256" key="1">
    <source>
        <dbReference type="SAM" id="MobiDB-lite"/>
    </source>
</evidence>
<comment type="caution">
    <text evidence="2">The sequence shown here is derived from an EMBL/GenBank/DDBJ whole genome shotgun (WGS) entry which is preliminary data.</text>
</comment>
<organism evidence="2 3">
    <name type="scientific">Escherichia coli</name>
    <dbReference type="NCBI Taxonomy" id="562"/>
    <lineage>
        <taxon>Bacteria</taxon>
        <taxon>Pseudomonadati</taxon>
        <taxon>Pseudomonadota</taxon>
        <taxon>Gammaproteobacteria</taxon>
        <taxon>Enterobacterales</taxon>
        <taxon>Enterobacteriaceae</taxon>
        <taxon>Escherichia</taxon>
    </lineage>
</organism>
<gene>
    <name evidence="2" type="ORF">GQM04_24265</name>
</gene>
<proteinExistence type="predicted"/>